<reference evidence="4" key="1">
    <citation type="journal article" date="2019" name="Int. J. Syst. Evol. Microbiol.">
        <title>The Global Catalogue of Microorganisms (GCM) 10K type strain sequencing project: providing services to taxonomists for standard genome sequencing and annotation.</title>
        <authorList>
            <consortium name="The Broad Institute Genomics Platform"/>
            <consortium name="The Broad Institute Genome Sequencing Center for Infectious Disease"/>
            <person name="Wu L."/>
            <person name="Ma J."/>
        </authorList>
    </citation>
    <scope>NUCLEOTIDE SEQUENCE [LARGE SCALE GENOMIC DNA]</scope>
    <source>
        <strain evidence="4">CCUG 55585</strain>
    </source>
</reference>
<keyword evidence="4" id="KW-1185">Reference proteome</keyword>
<feature type="signal peptide" evidence="2">
    <location>
        <begin position="1"/>
        <end position="37"/>
    </location>
</feature>
<feature type="compositionally biased region" description="Polar residues" evidence="1">
    <location>
        <begin position="52"/>
        <end position="68"/>
    </location>
</feature>
<evidence type="ECO:0000256" key="2">
    <source>
        <dbReference type="SAM" id="SignalP"/>
    </source>
</evidence>
<gene>
    <name evidence="3" type="ORF">ACFQ0E_13440</name>
</gene>
<keyword evidence="2" id="KW-0732">Signal</keyword>
<sequence length="716" mass="77982">MTRRIALPHRLLPAPSALAIALCAALSAAAWATPATAATSGTGAAPAAQRDTPGSGNDTGSEDSTTYDGSVYDPFRAFGFPADDAGEPPSTYRDRIIAPEKLEPLPPDEDEDDALAGPPRAFHVEAIAHRTRFGGERSVELGAAFGGYWDTSDWGAISADALLFHSDRDRDEGQRLRGTATLWQRGLQMPGGWSLDNGLGVLNTPMPDLLRDQYRFILPSVPMVGASTDWRQRERGLRVQAGLGRGGSYTGSRLNGFEIGDGSVFTAAAQWRWSPRIDGAVDVLLTDGRIVPDDQGLPDFQNGRTRALFTGHRWNGARDSLQLNMLASDANGDSAAGIWLDGRSDRGSFVHRYGLFRLEPDLAWGAWPINNDVRGGYYRIDYNRARWSANAALDRIDSVSGMGFDGWYGNGYVRYQASPRTGFGGGLTARQSGRDGGDDSAQTLQLFVDRLSDWGQTRLQYDRAHDSSGADSWQVLVDHALRMREGSRLSLSAGFGELAQDRDGASRTATLAAYGGVDLTDTFSVDGSVRWARSSGADDSRGTDLNLGWRWRIASRWSLLGNLIESRGSRRSPFVLDPITNQPVFETLPHDRSIFLSLRYDYRAGQPRGVLGGPPNAATGDIVGTIFLDENNDGVRSASERPAANITVLLDGRFSAKTDEQGRFRFDRVAVGTHDLLVIPDNLPLPWVIEDERGNPRVQVEVRKDATVDIGAVRQR</sequence>
<feature type="chain" id="PRO_5045811186" evidence="2">
    <location>
        <begin position="38"/>
        <end position="716"/>
    </location>
</feature>
<dbReference type="InterPro" id="IPR013783">
    <property type="entry name" value="Ig-like_fold"/>
</dbReference>
<proteinExistence type="predicted"/>
<evidence type="ECO:0000256" key="1">
    <source>
        <dbReference type="SAM" id="MobiDB-lite"/>
    </source>
</evidence>
<dbReference type="EMBL" id="JBHTIF010000002">
    <property type="protein sequence ID" value="MFD0726599.1"/>
    <property type="molecule type" value="Genomic_DNA"/>
</dbReference>
<protein>
    <submittedName>
        <fullName evidence="3">Carboxypeptidase-like regulatory domain-containing protein</fullName>
    </submittedName>
</protein>
<dbReference type="Gene3D" id="2.60.40.10">
    <property type="entry name" value="Immunoglobulins"/>
    <property type="match status" value="1"/>
</dbReference>
<evidence type="ECO:0000313" key="4">
    <source>
        <dbReference type="Proteomes" id="UP001597110"/>
    </source>
</evidence>
<dbReference type="Proteomes" id="UP001597110">
    <property type="component" value="Unassembled WGS sequence"/>
</dbReference>
<organism evidence="3 4">
    <name type="scientific">Lysobacter brunescens</name>
    <dbReference type="NCBI Taxonomy" id="262323"/>
    <lineage>
        <taxon>Bacteria</taxon>
        <taxon>Pseudomonadati</taxon>
        <taxon>Pseudomonadota</taxon>
        <taxon>Gammaproteobacteria</taxon>
        <taxon>Lysobacterales</taxon>
        <taxon>Lysobacteraceae</taxon>
        <taxon>Lysobacter</taxon>
    </lineage>
</organism>
<feature type="compositionally biased region" description="Basic and acidic residues" evidence="1">
    <location>
        <begin position="92"/>
        <end position="103"/>
    </location>
</feature>
<feature type="compositionally biased region" description="Low complexity" evidence="1">
    <location>
        <begin position="38"/>
        <end position="48"/>
    </location>
</feature>
<dbReference type="SUPFAM" id="SSF117074">
    <property type="entry name" value="Hypothetical protein PA1324"/>
    <property type="match status" value="1"/>
</dbReference>
<dbReference type="RefSeq" id="WP_386824597.1">
    <property type="nucleotide sequence ID" value="NZ_JBHTIF010000002.1"/>
</dbReference>
<comment type="caution">
    <text evidence="3">The sequence shown here is derived from an EMBL/GenBank/DDBJ whole genome shotgun (WGS) entry which is preliminary data.</text>
</comment>
<evidence type="ECO:0000313" key="3">
    <source>
        <dbReference type="EMBL" id="MFD0726599.1"/>
    </source>
</evidence>
<feature type="region of interest" description="Disordered" evidence="1">
    <location>
        <begin position="38"/>
        <end position="116"/>
    </location>
</feature>
<name>A0ABW2YDR8_9GAMM</name>
<accession>A0ABW2YDR8</accession>